<dbReference type="EMBL" id="JBBNAF010000017">
    <property type="protein sequence ID" value="KAK9082557.1"/>
    <property type="molecule type" value="Genomic_DNA"/>
</dbReference>
<reference evidence="1 2" key="1">
    <citation type="submission" date="2024-01" db="EMBL/GenBank/DDBJ databases">
        <title>Genome assemblies of Stephania.</title>
        <authorList>
            <person name="Yang L."/>
        </authorList>
    </citation>
    <scope>NUCLEOTIDE SEQUENCE [LARGE SCALE GENOMIC DNA]</scope>
    <source>
        <strain evidence="1">YNDBR</strain>
        <tissue evidence="1">Leaf</tissue>
    </source>
</reference>
<dbReference type="AlphaFoldDB" id="A0AAP0HF90"/>
<proteinExistence type="predicted"/>
<comment type="caution">
    <text evidence="1">The sequence shown here is derived from an EMBL/GenBank/DDBJ whole genome shotgun (WGS) entry which is preliminary data.</text>
</comment>
<protein>
    <submittedName>
        <fullName evidence="1">Uncharacterized protein</fullName>
    </submittedName>
</protein>
<accession>A0AAP0HF90</accession>
<dbReference type="Proteomes" id="UP001420932">
    <property type="component" value="Unassembled WGS sequence"/>
</dbReference>
<organism evidence="1 2">
    <name type="scientific">Stephania yunnanensis</name>
    <dbReference type="NCBI Taxonomy" id="152371"/>
    <lineage>
        <taxon>Eukaryota</taxon>
        <taxon>Viridiplantae</taxon>
        <taxon>Streptophyta</taxon>
        <taxon>Embryophyta</taxon>
        <taxon>Tracheophyta</taxon>
        <taxon>Spermatophyta</taxon>
        <taxon>Magnoliopsida</taxon>
        <taxon>Ranunculales</taxon>
        <taxon>Menispermaceae</taxon>
        <taxon>Menispermoideae</taxon>
        <taxon>Cissampelideae</taxon>
        <taxon>Stephania</taxon>
    </lineage>
</organism>
<sequence>MSQPLNGEPLPSFDGSIEGARNLTHRPQNFSDLWIEEAGRFPICMAGLEWEIRMAAVLSKSGFPIRWGIGSLMLRCLRPEQLLIQRSCLANKGRELSDRGIEKNDYLLAWVSGRELGFGIIGILKPSRNRFSSEASFFFLGIRRKAWLGLVPGSRQVKNKVLLGWDPIELNVQSAGKRTRRGRPYGVRGRLGVE</sequence>
<evidence type="ECO:0000313" key="2">
    <source>
        <dbReference type="Proteomes" id="UP001420932"/>
    </source>
</evidence>
<evidence type="ECO:0000313" key="1">
    <source>
        <dbReference type="EMBL" id="KAK9082557.1"/>
    </source>
</evidence>
<keyword evidence="2" id="KW-1185">Reference proteome</keyword>
<gene>
    <name evidence="1" type="ORF">Syun_031861</name>
</gene>
<name>A0AAP0HF90_9MAGN</name>